<reference evidence="2" key="1">
    <citation type="submission" date="2022-11" db="UniProtKB">
        <authorList>
            <consortium name="WormBaseParasite"/>
        </authorList>
    </citation>
    <scope>IDENTIFICATION</scope>
</reference>
<organism evidence="1 2">
    <name type="scientific">Panagrolaimus sp. ES5</name>
    <dbReference type="NCBI Taxonomy" id="591445"/>
    <lineage>
        <taxon>Eukaryota</taxon>
        <taxon>Metazoa</taxon>
        <taxon>Ecdysozoa</taxon>
        <taxon>Nematoda</taxon>
        <taxon>Chromadorea</taxon>
        <taxon>Rhabditida</taxon>
        <taxon>Tylenchina</taxon>
        <taxon>Panagrolaimomorpha</taxon>
        <taxon>Panagrolaimoidea</taxon>
        <taxon>Panagrolaimidae</taxon>
        <taxon>Panagrolaimus</taxon>
    </lineage>
</organism>
<evidence type="ECO:0000313" key="2">
    <source>
        <dbReference type="WBParaSite" id="ES5_v2.g25206.t1"/>
    </source>
</evidence>
<proteinExistence type="predicted"/>
<evidence type="ECO:0000313" key="1">
    <source>
        <dbReference type="Proteomes" id="UP000887579"/>
    </source>
</evidence>
<name>A0AC34G6G2_9BILA</name>
<protein>
    <submittedName>
        <fullName evidence="2">G-patch domain-containing protein</fullName>
    </submittedName>
</protein>
<dbReference type="WBParaSite" id="ES5_v2.g25206.t1">
    <property type="protein sequence ID" value="ES5_v2.g25206.t1"/>
    <property type="gene ID" value="ES5_v2.g25206"/>
</dbReference>
<sequence length="400" mass="44728">MADQPPPSDPQSSGFKSFTLTVQRRTTIEVTALPVDHHDEDEDGTEEPEVKRARLTHFEDGVMITDEVKPKAKGPLVINPVISKDWRLKQLQEKEENGTINEVERARLAIMLEASGDNGDGINAKAITLDLTDEIPEDADYSQVSIEDFGMGILRGQGFKESEGIGKTNKKVVNVTRQNRRVKNLGLGATIAAEEDLKNLKIGSKVLITSGTSAQKYGIIESIDGDNVSCYVKLAIEKNIVKISQLIVKLVSSKEYEQNSKILSKSPPSRSPSPSSRPWASENLRVRVINKEYKRGDYYKSKMVVIEASDRNNCLLRDEDGRKHELKEKWIETVIPKGKGGKVMVLAGKYRGSVGRIVDRDDRKYKVWVALHESDDIVKVDFDDACEYVGYVQDLDLHDD</sequence>
<accession>A0AC34G6G2</accession>
<dbReference type="Proteomes" id="UP000887579">
    <property type="component" value="Unplaced"/>
</dbReference>